<dbReference type="GO" id="GO:0060255">
    <property type="term" value="P:regulation of macromolecule metabolic process"/>
    <property type="evidence" value="ECO:0007669"/>
    <property type="project" value="UniProtKB-ARBA"/>
</dbReference>
<evidence type="ECO:0000259" key="13">
    <source>
        <dbReference type="PROSITE" id="PS51918"/>
    </source>
</evidence>
<evidence type="ECO:0000259" key="11">
    <source>
        <dbReference type="PROSITE" id="PS50926"/>
    </source>
</evidence>
<proteinExistence type="inferred from homology"/>
<protein>
    <recommendedName>
        <fullName evidence="9">CDK5RAP1-like protein</fullName>
    </recommendedName>
</protein>
<keyword evidence="5" id="KW-0479">Metal-binding</keyword>
<dbReference type="PROSITE" id="PS01278">
    <property type="entry name" value="MTTASE_RADICAL"/>
    <property type="match status" value="1"/>
</dbReference>
<dbReference type="EMBL" id="JAQQBS010001423">
    <property type="protein sequence ID" value="KAK0159928.1"/>
    <property type="molecule type" value="Genomic_DNA"/>
</dbReference>
<dbReference type="AlphaFoldDB" id="A0AA39F1G4"/>
<keyword evidence="15" id="KW-1185">Reference proteome</keyword>
<evidence type="ECO:0000256" key="8">
    <source>
        <dbReference type="ARBA" id="ARBA00053923"/>
    </source>
</evidence>
<dbReference type="PANTHER" id="PTHR43020:SF2">
    <property type="entry name" value="MITOCHONDRIAL TRNA METHYLTHIOTRANSFERASE CDK5RAP1"/>
    <property type="match status" value="1"/>
</dbReference>
<dbReference type="PROSITE" id="PS50926">
    <property type="entry name" value="TRAM"/>
    <property type="match status" value="1"/>
</dbReference>
<evidence type="ECO:0000256" key="9">
    <source>
        <dbReference type="ARBA" id="ARBA00074452"/>
    </source>
</evidence>
<dbReference type="InterPro" id="IPR007197">
    <property type="entry name" value="rSAM"/>
</dbReference>
<evidence type="ECO:0000256" key="1">
    <source>
        <dbReference type="ARBA" id="ARBA00001966"/>
    </source>
</evidence>
<dbReference type="NCBIfam" id="TIGR00089">
    <property type="entry name" value="MiaB/RimO family radical SAM methylthiotransferase"/>
    <property type="match status" value="1"/>
</dbReference>
<dbReference type="FunFam" id="3.40.50.12160:FF:000003">
    <property type="entry name" value="CDK5 regulatory subunit-associated protein 1"/>
    <property type="match status" value="1"/>
</dbReference>
<dbReference type="InterPro" id="IPR006638">
    <property type="entry name" value="Elp3/MiaA/NifB-like_rSAM"/>
</dbReference>
<dbReference type="PROSITE" id="PS51918">
    <property type="entry name" value="RADICAL_SAM"/>
    <property type="match status" value="1"/>
</dbReference>
<sequence length="625" mass="71422">MEVLNKLKYVINSGNILLHISNKLQILRVNSLKRYQSSSNHCIKPDKESTSIVKGQTNDNKKWDISTGPDLADFILANSKKLINSSSTKKNESKHPYLSDNLGPVQTVYFDVYGCQMNVNDTEIIWSILKEKNYKRTVEIENADIILIVTCAIRDSAEQKIFSRLSQINRLKEKRKYMRSEIPVKIGLLGCMAERLKNKILDEHKMVDIVAGPDAYRDLPRLLSIVEDKRQAINVALSFDETYADVMPVRLNPDSISAYVSIMRGCDNMCTYCIVPFVRGKERSRPVTSILDEIRRLSDQGIKEVTLLGQNVNSYRDLSESKFFNVENNNTTMARGFKTVYKNKIGGLRFSDLLDKVSQIDPEMRIRFTSPHPKDFPDEVLHLIATRPNICNHIHLPAQSGNSAVLERMRRGYTRESYLELVNHIRNIIPDIKLSSDFIAGFCGETDEEFNDTLTLIQSVQYHTAYLFQYSMREKTTAYRRFTDDVPPALKLERLQKMVALYRTQVENLNRHQVGTHQLVLIEGPSRRSVDMLQGRSDGNTRVLIPDSAIPMNNYDDPPRKIKSGDFIVAQICGSNSNSLTGIPLYHSSITSYSHNNNYYNKISDNNHDDNNSINNNTGDYNRIN</sequence>
<dbReference type="GO" id="GO:0005739">
    <property type="term" value="C:mitochondrion"/>
    <property type="evidence" value="ECO:0007669"/>
    <property type="project" value="TreeGrafter"/>
</dbReference>
<dbReference type="GO" id="GO:0035597">
    <property type="term" value="F:tRNA-2-methylthio-N(6)-dimethylallyladenosine(37) synthase activity"/>
    <property type="evidence" value="ECO:0007669"/>
    <property type="project" value="TreeGrafter"/>
</dbReference>
<keyword evidence="3" id="KW-0004">4Fe-4S</keyword>
<evidence type="ECO:0000256" key="10">
    <source>
        <dbReference type="SAM" id="MobiDB-lite"/>
    </source>
</evidence>
<dbReference type="SFLD" id="SFLDG01082">
    <property type="entry name" value="B12-binding_domain_containing"/>
    <property type="match status" value="1"/>
</dbReference>
<dbReference type="SMART" id="SM00729">
    <property type="entry name" value="Elp3"/>
    <property type="match status" value="1"/>
</dbReference>
<dbReference type="Gene3D" id="3.80.30.20">
    <property type="entry name" value="tm_1862 like domain"/>
    <property type="match status" value="1"/>
</dbReference>
<dbReference type="PANTHER" id="PTHR43020">
    <property type="entry name" value="CDK5 REGULATORY SUBUNIT-ASSOCIATED PROTEIN 1"/>
    <property type="match status" value="1"/>
</dbReference>
<dbReference type="GO" id="GO:0051539">
    <property type="term" value="F:4 iron, 4 sulfur cluster binding"/>
    <property type="evidence" value="ECO:0007669"/>
    <property type="project" value="UniProtKB-KW"/>
</dbReference>
<name>A0AA39F1G4_9HYME</name>
<dbReference type="GO" id="GO:0080090">
    <property type="term" value="P:regulation of primary metabolic process"/>
    <property type="evidence" value="ECO:0007669"/>
    <property type="project" value="UniProtKB-ARBA"/>
</dbReference>
<evidence type="ECO:0000256" key="4">
    <source>
        <dbReference type="ARBA" id="ARBA00022691"/>
    </source>
</evidence>
<feature type="domain" description="TRAM" evidence="11">
    <location>
        <begin position="511"/>
        <end position="586"/>
    </location>
</feature>
<dbReference type="InterPro" id="IPR020612">
    <property type="entry name" value="Methylthiotransferase_CS"/>
</dbReference>
<evidence type="ECO:0000256" key="5">
    <source>
        <dbReference type="ARBA" id="ARBA00022723"/>
    </source>
</evidence>
<dbReference type="GO" id="GO:0046872">
    <property type="term" value="F:metal ion binding"/>
    <property type="evidence" value="ECO:0007669"/>
    <property type="project" value="UniProtKB-KW"/>
</dbReference>
<dbReference type="SUPFAM" id="SSF102114">
    <property type="entry name" value="Radical SAM enzymes"/>
    <property type="match status" value="1"/>
</dbReference>
<comment type="similarity">
    <text evidence="2">Belongs to the methylthiotransferase family. MiaB subfamily.</text>
</comment>
<dbReference type="InterPro" id="IPR013848">
    <property type="entry name" value="Methylthiotransferase_N"/>
</dbReference>
<comment type="caution">
    <text evidence="14">The sequence shown here is derived from an EMBL/GenBank/DDBJ whole genome shotgun (WGS) entry which is preliminary data.</text>
</comment>
<dbReference type="Pfam" id="PF00919">
    <property type="entry name" value="UPF0004"/>
    <property type="match status" value="1"/>
</dbReference>
<dbReference type="SFLD" id="SFLDF00273">
    <property type="entry name" value="(dimethylallyl)adenosine_tRNA"/>
    <property type="match status" value="1"/>
</dbReference>
<evidence type="ECO:0000256" key="2">
    <source>
        <dbReference type="ARBA" id="ARBA00009815"/>
    </source>
</evidence>
<dbReference type="InterPro" id="IPR002792">
    <property type="entry name" value="TRAM_dom"/>
</dbReference>
<dbReference type="Proteomes" id="UP001168990">
    <property type="component" value="Unassembled WGS sequence"/>
</dbReference>
<evidence type="ECO:0000313" key="14">
    <source>
        <dbReference type="EMBL" id="KAK0159928.1"/>
    </source>
</evidence>
<comment type="cofactor">
    <cofactor evidence="1">
        <name>[4Fe-4S] cluster</name>
        <dbReference type="ChEBI" id="CHEBI:49883"/>
    </cofactor>
</comment>
<reference evidence="14" key="1">
    <citation type="journal article" date="2023" name="bioRxiv">
        <title>Scaffold-level genome assemblies of two parasitoid biocontrol wasps reveal the parthenogenesis mechanism and an associated novel virus.</title>
        <authorList>
            <person name="Inwood S."/>
            <person name="Skelly J."/>
            <person name="Guhlin J."/>
            <person name="Harrop T."/>
            <person name="Goldson S."/>
            <person name="Dearden P."/>
        </authorList>
    </citation>
    <scope>NUCLEOTIDE SEQUENCE</scope>
    <source>
        <strain evidence="14">Irish</strain>
        <tissue evidence="14">Whole body</tissue>
    </source>
</reference>
<dbReference type="GO" id="GO:0005829">
    <property type="term" value="C:cytosol"/>
    <property type="evidence" value="ECO:0007669"/>
    <property type="project" value="TreeGrafter"/>
</dbReference>
<comment type="function">
    <text evidence="8">Potential regulator of CDK5 activity.</text>
</comment>
<keyword evidence="4" id="KW-0949">S-adenosyl-L-methionine</keyword>
<dbReference type="SFLD" id="SFLDS00029">
    <property type="entry name" value="Radical_SAM"/>
    <property type="match status" value="1"/>
</dbReference>
<evidence type="ECO:0000256" key="6">
    <source>
        <dbReference type="ARBA" id="ARBA00023004"/>
    </source>
</evidence>
<dbReference type="InterPro" id="IPR005839">
    <property type="entry name" value="Methylthiotransferase"/>
</dbReference>
<feature type="domain" description="MTTase N-terminal" evidence="12">
    <location>
        <begin position="106"/>
        <end position="228"/>
    </location>
</feature>
<evidence type="ECO:0000259" key="12">
    <source>
        <dbReference type="PROSITE" id="PS51449"/>
    </source>
</evidence>
<evidence type="ECO:0000256" key="3">
    <source>
        <dbReference type="ARBA" id="ARBA00022485"/>
    </source>
</evidence>
<keyword evidence="6" id="KW-0408">Iron</keyword>
<dbReference type="Gene3D" id="3.40.50.12160">
    <property type="entry name" value="Methylthiotransferase, N-terminal domain"/>
    <property type="match status" value="1"/>
</dbReference>
<dbReference type="InterPro" id="IPR006463">
    <property type="entry name" value="MiaB_methiolase"/>
</dbReference>
<keyword evidence="7" id="KW-0411">Iron-sulfur</keyword>
<feature type="domain" description="Radical SAM core" evidence="13">
    <location>
        <begin position="252"/>
        <end position="508"/>
    </location>
</feature>
<dbReference type="NCBIfam" id="TIGR01574">
    <property type="entry name" value="miaB-methiolase"/>
    <property type="match status" value="1"/>
</dbReference>
<dbReference type="InterPro" id="IPR023404">
    <property type="entry name" value="rSAM_horseshoe"/>
</dbReference>
<dbReference type="SFLD" id="SFLDG01061">
    <property type="entry name" value="methylthiotransferase"/>
    <property type="match status" value="1"/>
</dbReference>
<dbReference type="FunFam" id="3.80.30.20:FF:000003">
    <property type="entry name" value="CDK5 regulatory subunit-associated protein 1"/>
    <property type="match status" value="1"/>
</dbReference>
<dbReference type="PROSITE" id="PS51449">
    <property type="entry name" value="MTTASE_N"/>
    <property type="match status" value="1"/>
</dbReference>
<gene>
    <name evidence="14" type="ORF">PV328_007388</name>
</gene>
<dbReference type="InterPro" id="IPR038135">
    <property type="entry name" value="Methylthiotransferase_N_sf"/>
</dbReference>
<dbReference type="InterPro" id="IPR058240">
    <property type="entry name" value="rSAM_sf"/>
</dbReference>
<dbReference type="Pfam" id="PF04055">
    <property type="entry name" value="Radical_SAM"/>
    <property type="match status" value="1"/>
</dbReference>
<feature type="region of interest" description="Disordered" evidence="10">
    <location>
        <begin position="604"/>
        <end position="625"/>
    </location>
</feature>
<organism evidence="14 15">
    <name type="scientific">Microctonus aethiopoides</name>
    <dbReference type="NCBI Taxonomy" id="144406"/>
    <lineage>
        <taxon>Eukaryota</taxon>
        <taxon>Metazoa</taxon>
        <taxon>Ecdysozoa</taxon>
        <taxon>Arthropoda</taxon>
        <taxon>Hexapoda</taxon>
        <taxon>Insecta</taxon>
        <taxon>Pterygota</taxon>
        <taxon>Neoptera</taxon>
        <taxon>Endopterygota</taxon>
        <taxon>Hymenoptera</taxon>
        <taxon>Apocrita</taxon>
        <taxon>Ichneumonoidea</taxon>
        <taxon>Braconidae</taxon>
        <taxon>Euphorinae</taxon>
        <taxon>Microctonus</taxon>
    </lineage>
</organism>
<evidence type="ECO:0000313" key="15">
    <source>
        <dbReference type="Proteomes" id="UP001168990"/>
    </source>
</evidence>
<reference evidence="14" key="2">
    <citation type="submission" date="2023-03" db="EMBL/GenBank/DDBJ databases">
        <authorList>
            <person name="Inwood S.N."/>
            <person name="Skelly J.G."/>
            <person name="Guhlin J."/>
            <person name="Harrop T.W.R."/>
            <person name="Goldson S.G."/>
            <person name="Dearden P.K."/>
        </authorList>
    </citation>
    <scope>NUCLEOTIDE SEQUENCE</scope>
    <source>
        <strain evidence="14">Irish</strain>
        <tissue evidence="14">Whole body</tissue>
    </source>
</reference>
<feature type="compositionally biased region" description="Low complexity" evidence="10">
    <location>
        <begin position="612"/>
        <end position="625"/>
    </location>
</feature>
<dbReference type="SFLD" id="SFLDF00413">
    <property type="entry name" value="CDK5RAP1"/>
    <property type="match status" value="1"/>
</dbReference>
<evidence type="ECO:0000256" key="7">
    <source>
        <dbReference type="ARBA" id="ARBA00023014"/>
    </source>
</evidence>
<accession>A0AA39F1G4</accession>